<gene>
    <name evidence="4" type="ORF">GKO46_05040</name>
</gene>
<evidence type="ECO:0000313" key="5">
    <source>
        <dbReference type="Proteomes" id="UP001321249"/>
    </source>
</evidence>
<dbReference type="InterPro" id="IPR050194">
    <property type="entry name" value="Glycosyltransferase_grp1"/>
</dbReference>
<proteinExistence type="predicted"/>
<name>A0ABD4XPB1_9CHLR</name>
<keyword evidence="1" id="KW-1133">Transmembrane helix</keyword>
<feature type="domain" description="Glycosyl transferase family 1" evidence="2">
    <location>
        <begin position="195"/>
        <end position="337"/>
    </location>
</feature>
<dbReference type="InterPro" id="IPR028098">
    <property type="entry name" value="Glyco_trans_4-like_N"/>
</dbReference>
<evidence type="ECO:0000259" key="3">
    <source>
        <dbReference type="Pfam" id="PF13439"/>
    </source>
</evidence>
<reference evidence="4 5" key="1">
    <citation type="submission" date="2019-11" db="EMBL/GenBank/DDBJ databases">
        <authorList>
            <person name="Cho J.-C."/>
        </authorList>
    </citation>
    <scope>NUCLEOTIDE SEQUENCE [LARGE SCALE GENOMIC DNA]</scope>
    <source>
        <strain evidence="4 5">JH702</strain>
    </source>
</reference>
<feature type="domain" description="Glycosyltransferase subfamily 4-like N-terminal" evidence="3">
    <location>
        <begin position="11"/>
        <end position="175"/>
    </location>
</feature>
<dbReference type="Gene3D" id="3.40.50.2000">
    <property type="entry name" value="Glycogen Phosphorylase B"/>
    <property type="match status" value="2"/>
</dbReference>
<comment type="caution">
    <text evidence="4">The sequence shown here is derived from an EMBL/GenBank/DDBJ whole genome shotgun (WGS) entry which is preliminary data.</text>
</comment>
<dbReference type="PANTHER" id="PTHR45947:SF3">
    <property type="entry name" value="SULFOQUINOVOSYL TRANSFERASE SQD2"/>
    <property type="match status" value="1"/>
</dbReference>
<dbReference type="InterPro" id="IPR001296">
    <property type="entry name" value="Glyco_trans_1"/>
</dbReference>
<dbReference type="PANTHER" id="PTHR45947">
    <property type="entry name" value="SULFOQUINOVOSYL TRANSFERASE SQD2"/>
    <property type="match status" value="1"/>
</dbReference>
<feature type="transmembrane region" description="Helical" evidence="1">
    <location>
        <begin position="95"/>
        <end position="113"/>
    </location>
</feature>
<evidence type="ECO:0000313" key="4">
    <source>
        <dbReference type="EMBL" id="MDG0866437.1"/>
    </source>
</evidence>
<dbReference type="CDD" id="cd03811">
    <property type="entry name" value="GT4_GT28_WabH-like"/>
    <property type="match status" value="1"/>
</dbReference>
<organism evidence="4 5">
    <name type="scientific">Candidatus Lucifugimonas marina</name>
    <dbReference type="NCBI Taxonomy" id="3038979"/>
    <lineage>
        <taxon>Bacteria</taxon>
        <taxon>Bacillati</taxon>
        <taxon>Chloroflexota</taxon>
        <taxon>Dehalococcoidia</taxon>
        <taxon>SAR202 cluster</taxon>
        <taxon>Candidatus Lucifugimonadales</taxon>
        <taxon>Candidatus Lucifugimonadaceae</taxon>
        <taxon>Candidatus Lucifugimonas</taxon>
    </lineage>
</organism>
<keyword evidence="1" id="KW-0472">Membrane</keyword>
<dbReference type="SUPFAM" id="SSF53756">
    <property type="entry name" value="UDP-Glycosyltransferase/glycogen phosphorylase"/>
    <property type="match status" value="1"/>
</dbReference>
<dbReference type="EMBL" id="WMBE01000001">
    <property type="protein sequence ID" value="MDG0866437.1"/>
    <property type="molecule type" value="Genomic_DNA"/>
</dbReference>
<dbReference type="AlphaFoldDB" id="A0ABD4XPB1"/>
<accession>A0ABD4XPB1</accession>
<dbReference type="Pfam" id="PF13439">
    <property type="entry name" value="Glyco_transf_4"/>
    <property type="match status" value="1"/>
</dbReference>
<protein>
    <submittedName>
        <fullName evidence="4">Glycosyltransferase</fullName>
    </submittedName>
</protein>
<evidence type="ECO:0000259" key="2">
    <source>
        <dbReference type="Pfam" id="PF00534"/>
    </source>
</evidence>
<dbReference type="Pfam" id="PF00534">
    <property type="entry name" value="Glycos_transf_1"/>
    <property type="match status" value="1"/>
</dbReference>
<sequence>MLISPQLNPVGTEAVMMELGIQLSRNGFSSELAAVGSEWRNSTTDDQIEVTPIVPKVVYEALPTTGFFYKISMVLLSALALVPLITYFVRRNPSVVVVGLNPLLILGAILISFRRPVVILSVQGLPRNNRLRRLIWKWQVRRSDTLVVPAMEVKDVMKQLGVYSEVRIIQNPVLTHRSVSLAEQKIEHRWLDDPQIKVVLGVGRLTYQKNFSLLIKAFSQLDSHDEARLLILGEGEERSQLERLIQSLGLGERVEMPGFAENPIGFMSRSDVFVLSSRWEGPGHVLIEAMSTGVPCVSVECPGGPIEIMNAGEYGMISEGFDEQSLTKSIAQSLSGSPEILAKAELGKSSTVAYDSIEVGKRYARLANELLENRN</sequence>
<evidence type="ECO:0000256" key="1">
    <source>
        <dbReference type="SAM" id="Phobius"/>
    </source>
</evidence>
<dbReference type="RefSeq" id="WP_342835833.1">
    <property type="nucleotide sequence ID" value="NZ_WMBE01000001.1"/>
</dbReference>
<dbReference type="Proteomes" id="UP001321249">
    <property type="component" value="Unassembled WGS sequence"/>
</dbReference>
<keyword evidence="1" id="KW-0812">Transmembrane</keyword>
<feature type="transmembrane region" description="Helical" evidence="1">
    <location>
        <begin position="67"/>
        <end position="88"/>
    </location>
</feature>